<dbReference type="EMBL" id="JBEPSM010000004">
    <property type="protein sequence ID" value="MET4636294.1"/>
    <property type="molecule type" value="Genomic_DNA"/>
</dbReference>
<name>A0ABV2R4S5_9HYPH</name>
<comment type="caution">
    <text evidence="4">The sequence shown here is derived from an EMBL/GenBank/DDBJ whole genome shotgun (WGS) entry which is preliminary data.</text>
</comment>
<proteinExistence type="inferred from homology"/>
<dbReference type="InterPro" id="IPR003140">
    <property type="entry name" value="PLipase/COase/thioEstase"/>
</dbReference>
<dbReference type="Pfam" id="PF02230">
    <property type="entry name" value="Abhydrolase_2"/>
    <property type="match status" value="1"/>
</dbReference>
<evidence type="ECO:0000256" key="2">
    <source>
        <dbReference type="ARBA" id="ARBA00022801"/>
    </source>
</evidence>
<evidence type="ECO:0000256" key="1">
    <source>
        <dbReference type="ARBA" id="ARBA00006499"/>
    </source>
</evidence>
<keyword evidence="2" id="KW-0378">Hydrolase</keyword>
<evidence type="ECO:0000313" key="4">
    <source>
        <dbReference type="EMBL" id="MET4636294.1"/>
    </source>
</evidence>
<evidence type="ECO:0000313" key="5">
    <source>
        <dbReference type="Proteomes" id="UP001549321"/>
    </source>
</evidence>
<organism evidence="4 5">
    <name type="scientific">Kaistia defluvii</name>
    <dbReference type="NCBI Taxonomy" id="410841"/>
    <lineage>
        <taxon>Bacteria</taxon>
        <taxon>Pseudomonadati</taxon>
        <taxon>Pseudomonadota</taxon>
        <taxon>Alphaproteobacteria</taxon>
        <taxon>Hyphomicrobiales</taxon>
        <taxon>Kaistiaceae</taxon>
        <taxon>Kaistia</taxon>
    </lineage>
</organism>
<dbReference type="PANTHER" id="PTHR10655:SF17">
    <property type="entry name" value="LYSOPHOSPHOLIPASE-LIKE PROTEIN 1"/>
    <property type="match status" value="1"/>
</dbReference>
<dbReference type="PANTHER" id="PTHR10655">
    <property type="entry name" value="LYSOPHOSPHOLIPASE-RELATED"/>
    <property type="match status" value="1"/>
</dbReference>
<evidence type="ECO:0000259" key="3">
    <source>
        <dbReference type="Pfam" id="PF02230"/>
    </source>
</evidence>
<dbReference type="Proteomes" id="UP001549321">
    <property type="component" value="Unassembled WGS sequence"/>
</dbReference>
<dbReference type="RefSeq" id="WP_354553839.1">
    <property type="nucleotide sequence ID" value="NZ_JBEPSM010000004.1"/>
</dbReference>
<accession>A0ABV2R4S5</accession>
<dbReference type="SUPFAM" id="SSF53474">
    <property type="entry name" value="alpha/beta-Hydrolases"/>
    <property type="match status" value="1"/>
</dbReference>
<keyword evidence="5" id="KW-1185">Reference proteome</keyword>
<comment type="similarity">
    <text evidence="1">Belongs to the AB hydrolase superfamily. AB hydrolase 2 family.</text>
</comment>
<feature type="domain" description="Phospholipase/carboxylesterase/thioesterase" evidence="3">
    <location>
        <begin position="23"/>
        <end position="208"/>
    </location>
</feature>
<dbReference type="InterPro" id="IPR050565">
    <property type="entry name" value="LYPA1-2/EST-like"/>
</dbReference>
<dbReference type="InterPro" id="IPR029058">
    <property type="entry name" value="AB_hydrolase_fold"/>
</dbReference>
<protein>
    <submittedName>
        <fullName evidence="4">Phospholipase/carboxylesterase</fullName>
    </submittedName>
</protein>
<reference evidence="4 5" key="1">
    <citation type="submission" date="2024-06" db="EMBL/GenBank/DDBJ databases">
        <title>Sorghum-associated microbial communities from plants grown in Nebraska, USA.</title>
        <authorList>
            <person name="Schachtman D."/>
        </authorList>
    </citation>
    <scope>NUCLEOTIDE SEQUENCE [LARGE SCALE GENOMIC DNA]</scope>
    <source>
        <strain evidence="4 5">3207</strain>
    </source>
</reference>
<gene>
    <name evidence="4" type="ORF">ABIE08_004252</name>
</gene>
<sequence>MTIDRTRGSGPHSGQRILTAGAPIEAARGAVITIHGRGASADDIIGLSEHLGQDDIAYFAPQAAGSVWYPQRFIEPKALNQPWLDSALGAVHALVDDIAAAGIARERIVLLGFSQGACLALEAVARKPGRYGGAVGLSGGLIGTSGELWDGADDLAGTPVLLGCAELDGHIPLSRVQETAARFEKAGASVTTRIYRGSAHGVNADEIELTTALLSAL</sequence>
<dbReference type="Gene3D" id="3.40.50.1820">
    <property type="entry name" value="alpha/beta hydrolase"/>
    <property type="match status" value="1"/>
</dbReference>